<dbReference type="RefSeq" id="WP_028597380.1">
    <property type="nucleotide sequence ID" value="NZ_BIMM01000005.1"/>
</dbReference>
<evidence type="ECO:0000256" key="2">
    <source>
        <dbReference type="ARBA" id="ARBA00005120"/>
    </source>
</evidence>
<dbReference type="EMBL" id="NFEZ01000004">
    <property type="protein sequence ID" value="PLT46141.1"/>
    <property type="molecule type" value="Genomic_DNA"/>
</dbReference>
<keyword evidence="7 12" id="KW-0220">Diaminopimelate biosynthesis</keyword>
<dbReference type="PANTHER" id="PTHR12128:SF66">
    <property type="entry name" value="4-HYDROXY-2-OXOGLUTARATE ALDOLASE, MITOCHONDRIAL"/>
    <property type="match status" value="1"/>
</dbReference>
<feature type="active site" description="Proton donor/acceptor" evidence="12 14">
    <location>
        <position position="135"/>
    </location>
</feature>
<dbReference type="EC" id="4.3.3.7" evidence="4 12"/>
<keyword evidence="6 12" id="KW-0028">Amino-acid biosynthesis</keyword>
<evidence type="ECO:0000256" key="9">
    <source>
        <dbReference type="ARBA" id="ARBA00023239"/>
    </source>
</evidence>
<dbReference type="AlphaFoldDB" id="A0A2N5N714"/>
<dbReference type="InterPro" id="IPR005263">
    <property type="entry name" value="DapA"/>
</dbReference>
<evidence type="ECO:0000256" key="5">
    <source>
        <dbReference type="ARBA" id="ARBA00022490"/>
    </source>
</evidence>
<dbReference type="PIRSF" id="PIRSF001365">
    <property type="entry name" value="DHDPS"/>
    <property type="match status" value="1"/>
</dbReference>
<dbReference type="InterPro" id="IPR002220">
    <property type="entry name" value="DapA-like"/>
</dbReference>
<feature type="binding site" evidence="12 15">
    <location>
        <position position="47"/>
    </location>
    <ligand>
        <name>pyruvate</name>
        <dbReference type="ChEBI" id="CHEBI:15361"/>
    </ligand>
</feature>
<name>A0A2N5N714_9BACL</name>
<dbReference type="PROSITE" id="PS00665">
    <property type="entry name" value="DHDPS_1"/>
    <property type="match status" value="1"/>
</dbReference>
<comment type="subcellular location">
    <subcellularLocation>
        <location evidence="12">Cytoplasm</location>
    </subcellularLocation>
</comment>
<dbReference type="NCBIfam" id="TIGR00674">
    <property type="entry name" value="dapA"/>
    <property type="match status" value="1"/>
</dbReference>
<dbReference type="OrthoDB" id="9782828at2"/>
<keyword evidence="10 12" id="KW-0704">Schiff base</keyword>
<dbReference type="PRINTS" id="PR00146">
    <property type="entry name" value="DHPICSNTHASE"/>
</dbReference>
<reference evidence="16 17" key="1">
    <citation type="submission" date="2017-05" db="EMBL/GenBank/DDBJ databases">
        <title>Functional genome analysis of Paenibacillus pasadenensis strain R16: insights on endophytic life style and antifungal activity.</title>
        <authorList>
            <person name="Passera A."/>
            <person name="Marcolungo L."/>
            <person name="Casati P."/>
            <person name="Brasca M."/>
            <person name="Quaglino F."/>
            <person name="Delledonne M."/>
        </authorList>
    </citation>
    <scope>NUCLEOTIDE SEQUENCE [LARGE SCALE GENOMIC DNA]</scope>
    <source>
        <strain evidence="16 17">R16</strain>
    </source>
</reference>
<evidence type="ECO:0000256" key="8">
    <source>
        <dbReference type="ARBA" id="ARBA00023154"/>
    </source>
</evidence>
<keyword evidence="5 12" id="KW-0963">Cytoplasm</keyword>
<comment type="catalytic activity">
    <reaction evidence="11 12">
        <text>L-aspartate 4-semialdehyde + pyruvate = (2S,4S)-4-hydroxy-2,3,4,5-tetrahydrodipicolinate + H2O + H(+)</text>
        <dbReference type="Rhea" id="RHEA:34171"/>
        <dbReference type="ChEBI" id="CHEBI:15361"/>
        <dbReference type="ChEBI" id="CHEBI:15377"/>
        <dbReference type="ChEBI" id="CHEBI:15378"/>
        <dbReference type="ChEBI" id="CHEBI:67139"/>
        <dbReference type="ChEBI" id="CHEBI:537519"/>
        <dbReference type="EC" id="4.3.3.7"/>
    </reaction>
</comment>
<evidence type="ECO:0000256" key="14">
    <source>
        <dbReference type="PIRSR" id="PIRSR001365-1"/>
    </source>
</evidence>
<comment type="function">
    <text evidence="1 12">Catalyzes the condensation of (S)-aspartate-beta-semialdehyde [(S)-ASA] and pyruvate to 4-hydroxy-tetrahydrodipicolinate (HTPA).</text>
</comment>
<dbReference type="GO" id="GO:0009089">
    <property type="term" value="P:lysine biosynthetic process via diaminopimelate"/>
    <property type="evidence" value="ECO:0007669"/>
    <property type="project" value="UniProtKB-UniRule"/>
</dbReference>
<dbReference type="HAMAP" id="MF_00418">
    <property type="entry name" value="DapA"/>
    <property type="match status" value="1"/>
</dbReference>
<dbReference type="InterPro" id="IPR013785">
    <property type="entry name" value="Aldolase_TIM"/>
</dbReference>
<dbReference type="GO" id="GO:0005829">
    <property type="term" value="C:cytosol"/>
    <property type="evidence" value="ECO:0007669"/>
    <property type="project" value="TreeGrafter"/>
</dbReference>
<feature type="active site" description="Schiff-base intermediate with substrate" evidence="12 14">
    <location>
        <position position="164"/>
    </location>
</feature>
<sequence length="290" mass="30877">MDYGRLITAMATPFTPEGAVDWETAGKLIDELIDVQKSDSIVISGTTGESPTLTDEEKLELFRFAVARSAGRARIIAGTGSNDTAHSIHLTAAAEQAGVDGALLVVPYYNKPSQEGLYRHFKAIAESTSLPVMLYNVPGRTIVSMSPETTIRLARDVANIIATKECHSLEYVAAIISGVSDSFRVYTGDDSAALPALAVGAHGVVSVASHIAGSRMKAMIDAFLAGRTAEAAELHRSLLPLYQGLFAAPSPTLVKKALELKGLPVGGVRLPLIEADEAETETLKRLLERY</sequence>
<dbReference type="UniPathway" id="UPA00034">
    <property type="reaction ID" value="UER00017"/>
</dbReference>
<keyword evidence="8 12" id="KW-0457">Lysine biosynthesis</keyword>
<dbReference type="PANTHER" id="PTHR12128">
    <property type="entry name" value="DIHYDRODIPICOLINATE SYNTHASE"/>
    <property type="match status" value="1"/>
</dbReference>
<dbReference type="GO" id="GO:0019877">
    <property type="term" value="P:diaminopimelate biosynthetic process"/>
    <property type="evidence" value="ECO:0007669"/>
    <property type="project" value="UniProtKB-UniRule"/>
</dbReference>
<comment type="pathway">
    <text evidence="2 12">Amino-acid biosynthesis; L-lysine biosynthesis via DAP pathway; (S)-tetrahydrodipicolinate from L-aspartate: step 3/4.</text>
</comment>
<dbReference type="Gene3D" id="3.20.20.70">
    <property type="entry name" value="Aldolase class I"/>
    <property type="match status" value="1"/>
</dbReference>
<keyword evidence="17" id="KW-1185">Reference proteome</keyword>
<dbReference type="InterPro" id="IPR020624">
    <property type="entry name" value="Schiff_base-form_aldolases_CS"/>
</dbReference>
<keyword evidence="9 12" id="KW-0456">Lyase</keyword>
<comment type="subunit">
    <text evidence="12">Homotetramer; dimer of dimers.</text>
</comment>
<organism evidence="16 17">
    <name type="scientific">Paenibacillus pasadenensis</name>
    <dbReference type="NCBI Taxonomy" id="217090"/>
    <lineage>
        <taxon>Bacteria</taxon>
        <taxon>Bacillati</taxon>
        <taxon>Bacillota</taxon>
        <taxon>Bacilli</taxon>
        <taxon>Bacillales</taxon>
        <taxon>Paenibacillaceae</taxon>
        <taxon>Paenibacillus</taxon>
    </lineage>
</organism>
<evidence type="ECO:0000256" key="10">
    <source>
        <dbReference type="ARBA" id="ARBA00023270"/>
    </source>
</evidence>
<evidence type="ECO:0000256" key="3">
    <source>
        <dbReference type="ARBA" id="ARBA00007592"/>
    </source>
</evidence>
<comment type="caution">
    <text evidence="16">The sequence shown here is derived from an EMBL/GenBank/DDBJ whole genome shotgun (WGS) entry which is preliminary data.</text>
</comment>
<proteinExistence type="inferred from homology"/>
<protein>
    <recommendedName>
        <fullName evidence="4 12">4-hydroxy-tetrahydrodipicolinate synthase</fullName>
        <shortName evidence="12">HTPA synthase</shortName>
        <ecNumber evidence="4 12">4.3.3.7</ecNumber>
    </recommendedName>
</protein>
<gene>
    <name evidence="12" type="primary">dapA</name>
    <name evidence="16" type="ORF">B8V81_4572</name>
</gene>
<evidence type="ECO:0000256" key="6">
    <source>
        <dbReference type="ARBA" id="ARBA00022605"/>
    </source>
</evidence>
<evidence type="ECO:0000256" key="7">
    <source>
        <dbReference type="ARBA" id="ARBA00022915"/>
    </source>
</evidence>
<dbReference type="Pfam" id="PF00701">
    <property type="entry name" value="DHDPS"/>
    <property type="match status" value="1"/>
</dbReference>
<evidence type="ECO:0000256" key="11">
    <source>
        <dbReference type="ARBA" id="ARBA00047836"/>
    </source>
</evidence>
<dbReference type="SUPFAM" id="SSF51569">
    <property type="entry name" value="Aldolase"/>
    <property type="match status" value="1"/>
</dbReference>
<evidence type="ECO:0000313" key="17">
    <source>
        <dbReference type="Proteomes" id="UP000234789"/>
    </source>
</evidence>
<feature type="site" description="Part of a proton relay during catalysis" evidence="12">
    <location>
        <position position="109"/>
    </location>
</feature>
<feature type="site" description="Part of a proton relay during catalysis" evidence="12">
    <location>
        <position position="46"/>
    </location>
</feature>
<evidence type="ECO:0000313" key="16">
    <source>
        <dbReference type="EMBL" id="PLT46141.1"/>
    </source>
</evidence>
<comment type="caution">
    <text evidence="12">Was originally thought to be a dihydrodipicolinate synthase (DHDPS), catalyzing the condensation of (S)-aspartate-beta-semialdehyde [(S)-ASA] and pyruvate to dihydrodipicolinate (DHDP). However, it was shown in E.coli that the product of the enzymatic reaction is not dihydrodipicolinate but in fact (4S)-4-hydroxy-2,3,4,5-tetrahydro-(2S)-dipicolinic acid (HTPA), and that the consecutive dehydration reaction leading to DHDP is not spontaneous but catalyzed by DapB.</text>
</comment>
<evidence type="ECO:0000256" key="13">
    <source>
        <dbReference type="PIRNR" id="PIRNR001365"/>
    </source>
</evidence>
<evidence type="ECO:0000256" key="1">
    <source>
        <dbReference type="ARBA" id="ARBA00003294"/>
    </source>
</evidence>
<evidence type="ECO:0000256" key="12">
    <source>
        <dbReference type="HAMAP-Rule" id="MF_00418"/>
    </source>
</evidence>
<dbReference type="CDD" id="cd00950">
    <property type="entry name" value="DHDPS"/>
    <property type="match status" value="1"/>
</dbReference>
<dbReference type="GO" id="GO:0008840">
    <property type="term" value="F:4-hydroxy-tetrahydrodipicolinate synthase activity"/>
    <property type="evidence" value="ECO:0007669"/>
    <property type="project" value="UniProtKB-UniRule"/>
</dbReference>
<accession>A0A2N5N714</accession>
<feature type="binding site" evidence="12 15">
    <location>
        <position position="205"/>
    </location>
    <ligand>
        <name>pyruvate</name>
        <dbReference type="ChEBI" id="CHEBI:15361"/>
    </ligand>
</feature>
<dbReference type="Proteomes" id="UP000234789">
    <property type="component" value="Unassembled WGS sequence"/>
</dbReference>
<evidence type="ECO:0000256" key="15">
    <source>
        <dbReference type="PIRSR" id="PIRSR001365-2"/>
    </source>
</evidence>
<dbReference type="SMART" id="SM01130">
    <property type="entry name" value="DHDPS"/>
    <property type="match status" value="1"/>
</dbReference>
<evidence type="ECO:0000256" key="4">
    <source>
        <dbReference type="ARBA" id="ARBA00012086"/>
    </source>
</evidence>
<comment type="similarity">
    <text evidence="3 12 13">Belongs to the DapA family.</text>
</comment>